<dbReference type="InterPro" id="IPR004870">
    <property type="entry name" value="Nucleoporin_Nup155"/>
</dbReference>
<dbReference type="GO" id="GO:0036228">
    <property type="term" value="P:protein localization to nuclear inner membrane"/>
    <property type="evidence" value="ECO:0007669"/>
    <property type="project" value="TreeGrafter"/>
</dbReference>
<evidence type="ECO:0000313" key="7">
    <source>
        <dbReference type="EMBL" id="KHN69551.1"/>
    </source>
</evidence>
<dbReference type="Pfam" id="PF03177">
    <property type="entry name" value="Nucleoporin_C"/>
    <property type="match status" value="1"/>
</dbReference>
<dbReference type="Gene3D" id="1.20.120.1880">
    <property type="entry name" value="Nucleoporin, helical C-terminal domain"/>
    <property type="match status" value="1"/>
</dbReference>
<proteinExistence type="inferred from homology"/>
<dbReference type="Proteomes" id="UP000031056">
    <property type="component" value="Unassembled WGS sequence"/>
</dbReference>
<organism evidence="7 8">
    <name type="scientific">Ordospora colligata OC4</name>
    <dbReference type="NCBI Taxonomy" id="1354746"/>
    <lineage>
        <taxon>Eukaryota</taxon>
        <taxon>Fungi</taxon>
        <taxon>Fungi incertae sedis</taxon>
        <taxon>Microsporidia</taxon>
        <taxon>Ordosporidae</taxon>
        <taxon>Ordospora</taxon>
    </lineage>
</organism>
<protein>
    <submittedName>
        <fullName evidence="7">Subunit Nup170 of nuclear pore complex</fullName>
    </submittedName>
</protein>
<dbReference type="GO" id="GO:0044611">
    <property type="term" value="C:nuclear pore inner ring"/>
    <property type="evidence" value="ECO:0007669"/>
    <property type="project" value="TreeGrafter"/>
</dbReference>
<evidence type="ECO:0000256" key="2">
    <source>
        <dbReference type="ARBA" id="ARBA00007373"/>
    </source>
</evidence>
<dbReference type="VEuPathDB" id="MicrosporidiaDB:M896_060500"/>
<evidence type="ECO:0000259" key="6">
    <source>
        <dbReference type="Pfam" id="PF08801"/>
    </source>
</evidence>
<evidence type="ECO:0000256" key="3">
    <source>
        <dbReference type="ARBA" id="ARBA00022448"/>
    </source>
</evidence>
<dbReference type="HOGENOM" id="CLU_014149_0_0_1"/>
<dbReference type="OrthoDB" id="338970at2759"/>
<dbReference type="InterPro" id="IPR014908">
    <property type="entry name" value="Nucleoporin_Nup133/Nup155_N"/>
</dbReference>
<sequence>MEARHRNLVEAKQYEERKLPSTRDIYMSSDQTYAVQKMLIKKREMAIPGVEYKRTGVLPVMSALWMTEGKNLVMWRYESGETEEIGSFSSEVLEVKVFIPRSGVFNEKVSHCLFVATEDQVMIYGIEKDTMCLVNTDFVASTPSKTTCIAITDGDVFIGCENGGVYQVIYKSMDTWSFKIMHVYDPGASILSSFIPNVLRRKRPAVRSMSVGRRFLVSLGRDVTVYNVDGGMYKVGEITMSKEYVGVQIVDESDERVFFYAVQKDGSRDFYDGKVVMTKRSPNIGDMTEIKGMKVCMSEERVCMIRKGRYDGSIVTLISRNEDQVCNFDRLKSSESYEVLVLKDDVDTGEIYGNVIFLIGGRKMLIYEVQQLGKFLLSCRSEDIFSVYKSYGEREILVLYYELLGNNEDVGRLEYLCLKNEDAQLSALFVYLYRLMRPVLDKSFEEVVKGDLGVYLEKVQIKMKSIRGKLKAKHLRSVCDFIDEFLQTCFYMNVLYEYSVCLDGKSLRHVIFEDSAEFKKRSLKAILDLFKVNQSVEPLIKTLSTKCPLFLPIEEVYYQRGLEMLSKRPSRELLFESLSNLKNVQYNENLVEKYNEFKFYHGSTALIKENFSFDFEYGVDVLKKSVRCTGALNLALEDPREDFLYALFEALLEVLKANEFGRECSCCSKPGNMVLNDVIRISVPFLERFLKEKSMVSSDPQIYELHWKYCVYRNEKMKGVSSLLDLADNKPIPFELKVDLLRAALSVSVNTPVFNDVKMRLELADIQAEIIRRGRIDPAISNRLLSADELFNDYAYKHPDLALRIVGISNYTDKTVIKELWEEGMGDDFLCAERFLGSVKASGAAMDCRLVGDLLCSRMVSGSKVGKTLVSAGFGYSEVLSFLEEKIKGEGNNHPEVKRMLLEDLKEFSNGGEVYLRVEEYCRRNYGI</sequence>
<dbReference type="InterPro" id="IPR007187">
    <property type="entry name" value="Nucleoporin_Nup133/Nup155_C"/>
</dbReference>
<evidence type="ECO:0000259" key="5">
    <source>
        <dbReference type="Pfam" id="PF03177"/>
    </source>
</evidence>
<comment type="subcellular location">
    <subcellularLocation>
        <location evidence="1">Nucleus</location>
    </subcellularLocation>
</comment>
<feature type="domain" description="Nucleoporin Nup133/Nup155-like C-terminal" evidence="5">
    <location>
        <begin position="680"/>
        <end position="887"/>
    </location>
</feature>
<keyword evidence="4" id="KW-0539">Nucleus</keyword>
<dbReference type="GeneID" id="26261921"/>
<dbReference type="InterPro" id="IPR042538">
    <property type="entry name" value="Nucleoporin_Nup155_C_3"/>
</dbReference>
<reference evidence="7 8" key="1">
    <citation type="journal article" date="2014" name="MBio">
        <title>The Ordospora colligata genome; evolution of extreme reduction in microsporidia and host-to-parasite horizontal gene transfer.</title>
        <authorList>
            <person name="Pombert J.-F."/>
            <person name="Haag K.L."/>
            <person name="Beidas S."/>
            <person name="Ebert D."/>
            <person name="Keeling P.J."/>
        </authorList>
    </citation>
    <scope>NUCLEOTIDE SEQUENCE [LARGE SCALE GENOMIC DNA]</scope>
    <source>
        <strain evidence="7 8">OC4</strain>
    </source>
</reference>
<feature type="domain" description="Nucleoporin Nup133/Nup155-like N-terminal" evidence="6">
    <location>
        <begin position="55"/>
        <end position="246"/>
    </location>
</feature>
<dbReference type="PANTHER" id="PTHR10350">
    <property type="entry name" value="NUCLEAR PORE COMPLEX PROTEIN NUP155"/>
    <property type="match status" value="1"/>
</dbReference>
<dbReference type="Pfam" id="PF08801">
    <property type="entry name" value="Nucleoporin_N"/>
    <property type="match status" value="1"/>
</dbReference>
<dbReference type="STRING" id="1354746.A0A0B2UEN8"/>
<dbReference type="GO" id="GO:0000972">
    <property type="term" value="P:transcription-dependent tethering of RNA polymerase II gene DNA at nuclear periphery"/>
    <property type="evidence" value="ECO:0007669"/>
    <property type="project" value="TreeGrafter"/>
</dbReference>
<dbReference type="GO" id="GO:0006606">
    <property type="term" value="P:protein import into nucleus"/>
    <property type="evidence" value="ECO:0007669"/>
    <property type="project" value="TreeGrafter"/>
</dbReference>
<dbReference type="PANTHER" id="PTHR10350:SF6">
    <property type="entry name" value="NUCLEAR PORE COMPLEX PROTEIN NUP155"/>
    <property type="match status" value="1"/>
</dbReference>
<dbReference type="RefSeq" id="XP_014563593.1">
    <property type="nucleotide sequence ID" value="XM_014708107.1"/>
</dbReference>
<dbReference type="GO" id="GO:0017056">
    <property type="term" value="F:structural constituent of nuclear pore"/>
    <property type="evidence" value="ECO:0007669"/>
    <property type="project" value="InterPro"/>
</dbReference>
<evidence type="ECO:0000256" key="4">
    <source>
        <dbReference type="ARBA" id="ARBA00023242"/>
    </source>
</evidence>
<dbReference type="AlphaFoldDB" id="A0A0B2UEN8"/>
<gene>
    <name evidence="7" type="ORF">M896_060500</name>
</gene>
<keyword evidence="8" id="KW-1185">Reference proteome</keyword>
<accession>A0A0B2UEN8</accession>
<comment type="similarity">
    <text evidence="2">Belongs to the non-repetitive/WGA-negative nucleoporin family.</text>
</comment>
<dbReference type="EMBL" id="JOKQ01000006">
    <property type="protein sequence ID" value="KHN69551.1"/>
    <property type="molecule type" value="Genomic_DNA"/>
</dbReference>
<comment type="caution">
    <text evidence="7">The sequence shown here is derived from an EMBL/GenBank/DDBJ whole genome shotgun (WGS) entry which is preliminary data.</text>
</comment>
<evidence type="ECO:0000256" key="1">
    <source>
        <dbReference type="ARBA" id="ARBA00004123"/>
    </source>
</evidence>
<keyword evidence="3" id="KW-0813">Transport</keyword>
<dbReference type="Gene3D" id="1.25.40.440">
    <property type="entry name" value="Nucleoporin, helical domain, central subdomain"/>
    <property type="match status" value="1"/>
</dbReference>
<evidence type="ECO:0000313" key="8">
    <source>
        <dbReference type="Proteomes" id="UP000031056"/>
    </source>
</evidence>
<dbReference type="InterPro" id="IPR042537">
    <property type="entry name" value="Nucleoporin_Nup155_C_2"/>
</dbReference>
<dbReference type="GO" id="GO:0006405">
    <property type="term" value="P:RNA export from nucleus"/>
    <property type="evidence" value="ECO:0007669"/>
    <property type="project" value="TreeGrafter"/>
</dbReference>
<dbReference type="InParanoid" id="A0A0B2UEN8"/>
<name>A0A0B2UEN8_9MICR</name>